<keyword evidence="5 6" id="KW-0539">Nucleus</keyword>
<dbReference type="PROSITE" id="PS50071">
    <property type="entry name" value="HOMEOBOX_2"/>
    <property type="match status" value="1"/>
</dbReference>
<reference evidence="8 9" key="1">
    <citation type="journal article" date="2019" name="Gigascience">
        <title>Whole-genome sequence of the oriental lung fluke Paragonimus westermani.</title>
        <authorList>
            <person name="Oey H."/>
            <person name="Zakrzewski M."/>
            <person name="Narain K."/>
            <person name="Devi K.R."/>
            <person name="Agatsuma T."/>
            <person name="Nawaratna S."/>
            <person name="Gobert G.N."/>
            <person name="Jones M.K."/>
            <person name="Ragan M.A."/>
            <person name="McManus D.P."/>
            <person name="Krause L."/>
        </authorList>
    </citation>
    <scope>NUCLEOTIDE SEQUENCE [LARGE SCALE GENOMIC DNA]</scope>
    <source>
        <strain evidence="8 9">IND2009</strain>
    </source>
</reference>
<evidence type="ECO:0000256" key="3">
    <source>
        <dbReference type="ARBA" id="ARBA00023125"/>
    </source>
</evidence>
<dbReference type="InterPro" id="IPR008422">
    <property type="entry name" value="KN_HD"/>
</dbReference>
<evidence type="ECO:0000256" key="5">
    <source>
        <dbReference type="ARBA" id="ARBA00023242"/>
    </source>
</evidence>
<comment type="caution">
    <text evidence="8">The sequence shown here is derived from an EMBL/GenBank/DDBJ whole genome shotgun (WGS) entry which is preliminary data.</text>
</comment>
<dbReference type="InterPro" id="IPR017970">
    <property type="entry name" value="Homeobox_CS"/>
</dbReference>
<dbReference type="GO" id="GO:0000981">
    <property type="term" value="F:DNA-binding transcription factor activity, RNA polymerase II-specific"/>
    <property type="evidence" value="ECO:0007669"/>
    <property type="project" value="InterPro"/>
</dbReference>
<dbReference type="Pfam" id="PF05920">
    <property type="entry name" value="Homeobox_KN"/>
    <property type="match status" value="1"/>
</dbReference>
<feature type="domain" description="Homeobox" evidence="7">
    <location>
        <begin position="16"/>
        <end position="62"/>
    </location>
</feature>
<evidence type="ECO:0000313" key="9">
    <source>
        <dbReference type="Proteomes" id="UP000324629"/>
    </source>
</evidence>
<dbReference type="GO" id="GO:0000978">
    <property type="term" value="F:RNA polymerase II cis-regulatory region sequence-specific DNA binding"/>
    <property type="evidence" value="ECO:0007669"/>
    <property type="project" value="TreeGrafter"/>
</dbReference>
<sequence length="267" mass="29921">MVERNSNSRKVSTNTLRAWLRENKSNPYPTKGEKIMLAVLSDMSLTQISTWFANARRRLKKENLPDINNPNGCLIGSVCGKKCDAQRKHTASDVRLTKQTESTGKQFCYLPANEVCNNLPSTYNSVSDQLCKSVPFSKVFRSQNKAVSLLRHECTSTKSCDCLVDEFHTKSAGTDGSNISNSSVQSRFGLTHERNPAHSQTTKPGMLTPFNPLAYKDLVLNSTCLNETSSQTDRYKHAQKELTSLQPFTLTEQLKGVTSMFTFNMFQ</sequence>
<name>A0A5J4NU39_9TREM</name>
<dbReference type="SMART" id="SM00389">
    <property type="entry name" value="HOX"/>
    <property type="match status" value="1"/>
</dbReference>
<evidence type="ECO:0000256" key="4">
    <source>
        <dbReference type="ARBA" id="ARBA00023155"/>
    </source>
</evidence>
<keyword evidence="3 6" id="KW-0238">DNA-binding</keyword>
<comment type="similarity">
    <text evidence="2">Belongs to the TALE/IRO homeobox family.</text>
</comment>
<dbReference type="Gene3D" id="1.10.10.60">
    <property type="entry name" value="Homeodomain-like"/>
    <property type="match status" value="1"/>
</dbReference>
<dbReference type="AlphaFoldDB" id="A0A5J4NU39"/>
<dbReference type="GO" id="GO:0005634">
    <property type="term" value="C:nucleus"/>
    <property type="evidence" value="ECO:0007669"/>
    <property type="project" value="UniProtKB-SubCell"/>
</dbReference>
<dbReference type="InterPro" id="IPR001356">
    <property type="entry name" value="HD"/>
</dbReference>
<keyword evidence="4 6" id="KW-0371">Homeobox</keyword>
<evidence type="ECO:0000259" key="7">
    <source>
        <dbReference type="PROSITE" id="PS50071"/>
    </source>
</evidence>
<gene>
    <name evidence="8" type="ORF">DEA37_0009877</name>
</gene>
<protein>
    <recommendedName>
        <fullName evidence="7">Homeobox domain-containing protein</fullName>
    </recommendedName>
</protein>
<evidence type="ECO:0000256" key="2">
    <source>
        <dbReference type="ARBA" id="ARBA00008446"/>
    </source>
</evidence>
<evidence type="ECO:0000256" key="1">
    <source>
        <dbReference type="ARBA" id="ARBA00004123"/>
    </source>
</evidence>
<feature type="DNA-binding region" description="Homeobox" evidence="6">
    <location>
        <begin position="18"/>
        <end position="63"/>
    </location>
</feature>
<dbReference type="GO" id="GO:0030182">
    <property type="term" value="P:neuron differentiation"/>
    <property type="evidence" value="ECO:0007669"/>
    <property type="project" value="TreeGrafter"/>
</dbReference>
<keyword evidence="9" id="KW-1185">Reference proteome</keyword>
<proteinExistence type="inferred from homology"/>
<dbReference type="EMBL" id="QNGE01001033">
    <property type="protein sequence ID" value="KAA3678608.1"/>
    <property type="molecule type" value="Genomic_DNA"/>
</dbReference>
<organism evidence="8 9">
    <name type="scientific">Paragonimus westermani</name>
    <dbReference type="NCBI Taxonomy" id="34504"/>
    <lineage>
        <taxon>Eukaryota</taxon>
        <taxon>Metazoa</taxon>
        <taxon>Spiralia</taxon>
        <taxon>Lophotrochozoa</taxon>
        <taxon>Platyhelminthes</taxon>
        <taxon>Trematoda</taxon>
        <taxon>Digenea</taxon>
        <taxon>Plagiorchiida</taxon>
        <taxon>Troglotremata</taxon>
        <taxon>Troglotrematidae</taxon>
        <taxon>Paragonimus</taxon>
    </lineage>
</organism>
<comment type="subcellular location">
    <subcellularLocation>
        <location evidence="1 6">Nucleus</location>
    </subcellularLocation>
</comment>
<accession>A0A5J4NU39</accession>
<dbReference type="SUPFAM" id="SSF46689">
    <property type="entry name" value="Homeodomain-like"/>
    <property type="match status" value="1"/>
</dbReference>
<dbReference type="PANTHER" id="PTHR11211:SF40">
    <property type="entry name" value="MIRROR, ISOFORM C"/>
    <property type="match status" value="1"/>
</dbReference>
<dbReference type="GO" id="GO:0048468">
    <property type="term" value="P:cell development"/>
    <property type="evidence" value="ECO:0007669"/>
    <property type="project" value="TreeGrafter"/>
</dbReference>
<dbReference type="InterPro" id="IPR009057">
    <property type="entry name" value="Homeodomain-like_sf"/>
</dbReference>
<dbReference type="PANTHER" id="PTHR11211">
    <property type="entry name" value="IROQUOIS-CLASS HOMEODOMAIN PROTEIN IRX"/>
    <property type="match status" value="1"/>
</dbReference>
<evidence type="ECO:0000256" key="6">
    <source>
        <dbReference type="PROSITE-ProRule" id="PRU00108"/>
    </source>
</evidence>
<dbReference type="Proteomes" id="UP000324629">
    <property type="component" value="Unassembled WGS sequence"/>
</dbReference>
<dbReference type="CDD" id="cd00086">
    <property type="entry name" value="homeodomain"/>
    <property type="match status" value="1"/>
</dbReference>
<evidence type="ECO:0000313" key="8">
    <source>
        <dbReference type="EMBL" id="KAA3678608.1"/>
    </source>
</evidence>
<dbReference type="PROSITE" id="PS00027">
    <property type="entry name" value="HOMEOBOX_1"/>
    <property type="match status" value="1"/>
</dbReference>